<gene>
    <name evidence="1" type="ORF">GCM10025864_25540</name>
</gene>
<comment type="caution">
    <text evidence="1">The sequence shown here is derived from an EMBL/GenBank/DDBJ whole genome shotgun (WGS) entry which is preliminary data.</text>
</comment>
<dbReference type="EMBL" id="BSUK01000001">
    <property type="protein sequence ID" value="GMA24795.1"/>
    <property type="molecule type" value="Genomic_DNA"/>
</dbReference>
<protein>
    <submittedName>
        <fullName evidence="1">Uncharacterized protein</fullName>
    </submittedName>
</protein>
<accession>A0ABQ6I4T5</accession>
<evidence type="ECO:0000313" key="1">
    <source>
        <dbReference type="EMBL" id="GMA24795.1"/>
    </source>
</evidence>
<dbReference type="Proteomes" id="UP001157091">
    <property type="component" value="Unassembled WGS sequence"/>
</dbReference>
<organism evidence="1 2">
    <name type="scientific">Luteimicrobium album</name>
    <dbReference type="NCBI Taxonomy" id="1054550"/>
    <lineage>
        <taxon>Bacteria</taxon>
        <taxon>Bacillati</taxon>
        <taxon>Actinomycetota</taxon>
        <taxon>Actinomycetes</taxon>
        <taxon>Micrococcales</taxon>
        <taxon>Luteimicrobium</taxon>
    </lineage>
</organism>
<keyword evidence="2" id="KW-1185">Reference proteome</keyword>
<name>A0ABQ6I4T5_9MICO</name>
<evidence type="ECO:0000313" key="2">
    <source>
        <dbReference type="Proteomes" id="UP001157091"/>
    </source>
</evidence>
<sequence length="105" mass="11562">MLTRDQAGFIAAAIAQWSGPLQPNEPLLAYLEISDRDEFYDIIDRLEESISVSGTLNGADLRFAVKIAELTFASTFNGAGPEWETVTGYPDEVALTVLRSIQRII</sequence>
<reference evidence="2" key="1">
    <citation type="journal article" date="2019" name="Int. J. Syst. Evol. Microbiol.">
        <title>The Global Catalogue of Microorganisms (GCM) 10K type strain sequencing project: providing services to taxonomists for standard genome sequencing and annotation.</title>
        <authorList>
            <consortium name="The Broad Institute Genomics Platform"/>
            <consortium name="The Broad Institute Genome Sequencing Center for Infectious Disease"/>
            <person name="Wu L."/>
            <person name="Ma J."/>
        </authorList>
    </citation>
    <scope>NUCLEOTIDE SEQUENCE [LARGE SCALE GENOMIC DNA]</scope>
    <source>
        <strain evidence="2">NBRC 106348</strain>
    </source>
</reference>
<dbReference type="RefSeq" id="WP_284293517.1">
    <property type="nucleotide sequence ID" value="NZ_BSUK01000001.1"/>
</dbReference>
<proteinExistence type="predicted"/>